<keyword evidence="1" id="KW-1133">Transmembrane helix</keyword>
<protein>
    <submittedName>
        <fullName evidence="2">Uncharacterized protein</fullName>
    </submittedName>
</protein>
<keyword evidence="1" id="KW-0812">Transmembrane</keyword>
<dbReference type="Proteomes" id="UP000823913">
    <property type="component" value="Unassembled WGS sequence"/>
</dbReference>
<reference evidence="2" key="2">
    <citation type="journal article" date="2021" name="PeerJ">
        <title>Extensive microbial diversity within the chicken gut microbiome revealed by metagenomics and culture.</title>
        <authorList>
            <person name="Gilroy R."/>
            <person name="Ravi A."/>
            <person name="Getino M."/>
            <person name="Pursley I."/>
            <person name="Horton D.L."/>
            <person name="Alikhan N.F."/>
            <person name="Baker D."/>
            <person name="Gharbi K."/>
            <person name="Hall N."/>
            <person name="Watson M."/>
            <person name="Adriaenssens E.M."/>
            <person name="Foster-Nyarko E."/>
            <person name="Jarju S."/>
            <person name="Secka A."/>
            <person name="Antonio M."/>
            <person name="Oren A."/>
            <person name="Chaudhuri R.R."/>
            <person name="La Ragione R."/>
            <person name="Hildebrand F."/>
            <person name="Pallen M.J."/>
        </authorList>
    </citation>
    <scope>NUCLEOTIDE SEQUENCE</scope>
    <source>
        <strain evidence="2">ChiW16-3235</strain>
    </source>
</reference>
<evidence type="ECO:0000313" key="3">
    <source>
        <dbReference type="Proteomes" id="UP000823913"/>
    </source>
</evidence>
<name>A0A9D1E5M0_9FIRM</name>
<keyword evidence="1" id="KW-0472">Membrane</keyword>
<evidence type="ECO:0000313" key="2">
    <source>
        <dbReference type="EMBL" id="HIR66631.1"/>
    </source>
</evidence>
<feature type="transmembrane region" description="Helical" evidence="1">
    <location>
        <begin position="12"/>
        <end position="36"/>
    </location>
</feature>
<dbReference type="EMBL" id="DVHK01000025">
    <property type="protein sequence ID" value="HIR66631.1"/>
    <property type="molecule type" value="Genomic_DNA"/>
</dbReference>
<reference evidence="2" key="1">
    <citation type="submission" date="2020-10" db="EMBL/GenBank/DDBJ databases">
        <authorList>
            <person name="Gilroy R."/>
        </authorList>
    </citation>
    <scope>NUCLEOTIDE SEQUENCE</scope>
    <source>
        <strain evidence="2">ChiW16-3235</strain>
    </source>
</reference>
<dbReference type="AlphaFoldDB" id="A0A9D1E5M0"/>
<evidence type="ECO:0000256" key="1">
    <source>
        <dbReference type="SAM" id="Phobius"/>
    </source>
</evidence>
<proteinExistence type="predicted"/>
<accession>A0A9D1E5M0</accession>
<sequence length="126" mass="14295">MTMLLEGGILILPSIVILILLLLILAIGVGSAVNLVKYLRMPYELISVRDDKLYFAGSEIDILQIENVRYYYWGGRGYFRSEKTIGNIKITLKDGTSYKCHGIAAAERVHDRIFVLIRQCEGKEEN</sequence>
<gene>
    <name evidence="2" type="ORF">IAB94_01130</name>
</gene>
<comment type="caution">
    <text evidence="2">The sequence shown here is derived from an EMBL/GenBank/DDBJ whole genome shotgun (WGS) entry which is preliminary data.</text>
</comment>
<organism evidence="2 3">
    <name type="scientific">Candidatus Coproplasma avicola</name>
    <dbReference type="NCBI Taxonomy" id="2840744"/>
    <lineage>
        <taxon>Bacteria</taxon>
        <taxon>Bacillati</taxon>
        <taxon>Bacillota</taxon>
        <taxon>Clostridia</taxon>
        <taxon>Eubacteriales</taxon>
        <taxon>Candidatus Coproplasma</taxon>
    </lineage>
</organism>